<sequence length="493" mass="56676">MDPFHHLASELRTLILLELPTRSDVIRASHASPILFHQRSESRLAIVKGFLRPDLPGSLIQDAVAIVTFPDPTDVPTAKQPLVMDAHLKQWGQKDLPDPLKRRVPDLLLSVDALVLRLKLFMADYVAKATSTYLPRAYASLPGWAHASFSKELTSTETLRDGLGLAALTELERYRLMRAFLRYELMCKTYPMRPSSVPVWRGTKCWDWSRLSACENELGEPSDPEMLQCVHEYLRTLYGALTARLVTPQGARIDLPQDSYPVPADPTERQRGRMFPDDLQFDPEQHMEDWDASSIFGIRHTYIDRLAGCGFDLALTLLTEEATSCSLFLERCYDEVTFRHPERAPFGCRLTRLRDDQEPTSLLSDLGSGLWRSKFADFYSATRDDSLHHAFRRTYRQRAWALFDDERLYGDNDPWHLPTYALFLTEEARLQSQCWDTNKARRRALGHVPVMRMALFQSSGREVLENNGTDYPALVEKIEDEFWMREMNECPSV</sequence>
<gene>
    <name evidence="1" type="ORF">QQZ08_003958</name>
</gene>
<keyword evidence="2" id="KW-1185">Reference proteome</keyword>
<proteinExistence type="predicted"/>
<reference evidence="1 2" key="1">
    <citation type="journal article" date="2025" name="Microbiol. Resour. Announc.">
        <title>Draft genome sequences for Neonectria magnoliae and Neonectria punicea, canker pathogens of Liriodendron tulipifera and Acer saccharum in West Virginia.</title>
        <authorList>
            <person name="Petronek H.M."/>
            <person name="Kasson M.T."/>
            <person name="Metheny A.M."/>
            <person name="Stauder C.M."/>
            <person name="Lovett B."/>
            <person name="Lynch S.C."/>
            <person name="Garnas J.R."/>
            <person name="Kasson L.R."/>
            <person name="Stajich J.E."/>
        </authorList>
    </citation>
    <scope>NUCLEOTIDE SEQUENCE [LARGE SCALE GENOMIC DNA]</scope>
    <source>
        <strain evidence="1 2">NRRL 64651</strain>
    </source>
</reference>
<evidence type="ECO:0000313" key="1">
    <source>
        <dbReference type="EMBL" id="KAK7429579.1"/>
    </source>
</evidence>
<evidence type="ECO:0000313" key="2">
    <source>
        <dbReference type="Proteomes" id="UP001498421"/>
    </source>
</evidence>
<name>A0ABR1I7K5_9HYPO</name>
<dbReference type="Proteomes" id="UP001498421">
    <property type="component" value="Unassembled WGS sequence"/>
</dbReference>
<organism evidence="1 2">
    <name type="scientific">Neonectria magnoliae</name>
    <dbReference type="NCBI Taxonomy" id="2732573"/>
    <lineage>
        <taxon>Eukaryota</taxon>
        <taxon>Fungi</taxon>
        <taxon>Dikarya</taxon>
        <taxon>Ascomycota</taxon>
        <taxon>Pezizomycotina</taxon>
        <taxon>Sordariomycetes</taxon>
        <taxon>Hypocreomycetidae</taxon>
        <taxon>Hypocreales</taxon>
        <taxon>Nectriaceae</taxon>
        <taxon>Neonectria</taxon>
    </lineage>
</organism>
<dbReference type="EMBL" id="JAZAVK010000028">
    <property type="protein sequence ID" value="KAK7429579.1"/>
    <property type="molecule type" value="Genomic_DNA"/>
</dbReference>
<protein>
    <submittedName>
        <fullName evidence="1">Uncharacterized protein</fullName>
    </submittedName>
</protein>
<accession>A0ABR1I7K5</accession>
<comment type="caution">
    <text evidence="1">The sequence shown here is derived from an EMBL/GenBank/DDBJ whole genome shotgun (WGS) entry which is preliminary data.</text>
</comment>